<dbReference type="Proteomes" id="UP000663865">
    <property type="component" value="Unassembled WGS sequence"/>
</dbReference>
<evidence type="ECO:0000313" key="2">
    <source>
        <dbReference type="EMBL" id="CAF3698833.1"/>
    </source>
</evidence>
<name>A0A818UX30_9BILA</name>
<evidence type="ECO:0000313" key="3">
    <source>
        <dbReference type="Proteomes" id="UP000663865"/>
    </source>
</evidence>
<sequence>MYTFLLIIVNTSIQTGVFPKLWKEAIVKPLYKNGDATLPSNFRPISLLPVLSKILEKAVADQLITYLESNNLIYNCQYGYRHHPSTELALLKLTEEKYNTFENKEICLLAALDLSKAFDTVNPELFLQK</sequence>
<dbReference type="InterPro" id="IPR000477">
    <property type="entry name" value="RT_dom"/>
</dbReference>
<dbReference type="PROSITE" id="PS50878">
    <property type="entry name" value="RT_POL"/>
    <property type="match status" value="1"/>
</dbReference>
<dbReference type="AlphaFoldDB" id="A0A818UX30"/>
<comment type="caution">
    <text evidence="2">The sequence shown here is derived from an EMBL/GenBank/DDBJ whole genome shotgun (WGS) entry which is preliminary data.</text>
</comment>
<organism evidence="2 3">
    <name type="scientific">Rotaria socialis</name>
    <dbReference type="NCBI Taxonomy" id="392032"/>
    <lineage>
        <taxon>Eukaryota</taxon>
        <taxon>Metazoa</taxon>
        <taxon>Spiralia</taxon>
        <taxon>Gnathifera</taxon>
        <taxon>Rotifera</taxon>
        <taxon>Eurotatoria</taxon>
        <taxon>Bdelloidea</taxon>
        <taxon>Philodinida</taxon>
        <taxon>Philodinidae</taxon>
        <taxon>Rotaria</taxon>
    </lineage>
</organism>
<dbReference type="Pfam" id="PF00078">
    <property type="entry name" value="RVT_1"/>
    <property type="match status" value="1"/>
</dbReference>
<proteinExistence type="predicted"/>
<dbReference type="InterPro" id="IPR043502">
    <property type="entry name" value="DNA/RNA_pol_sf"/>
</dbReference>
<dbReference type="PANTHER" id="PTHR19446">
    <property type="entry name" value="REVERSE TRANSCRIPTASES"/>
    <property type="match status" value="1"/>
</dbReference>
<dbReference type="EMBL" id="CAJNYV010004830">
    <property type="protein sequence ID" value="CAF3698833.1"/>
    <property type="molecule type" value="Genomic_DNA"/>
</dbReference>
<accession>A0A818UX30</accession>
<reference evidence="2" key="1">
    <citation type="submission" date="2021-02" db="EMBL/GenBank/DDBJ databases">
        <authorList>
            <person name="Nowell W R."/>
        </authorList>
    </citation>
    <scope>NUCLEOTIDE SEQUENCE</scope>
</reference>
<dbReference type="SUPFAM" id="SSF56672">
    <property type="entry name" value="DNA/RNA polymerases"/>
    <property type="match status" value="1"/>
</dbReference>
<feature type="domain" description="Reverse transcriptase" evidence="1">
    <location>
        <begin position="11"/>
        <end position="129"/>
    </location>
</feature>
<gene>
    <name evidence="2" type="ORF">KIK155_LOCUS26505</name>
</gene>
<protein>
    <recommendedName>
        <fullName evidence="1">Reverse transcriptase domain-containing protein</fullName>
    </recommendedName>
</protein>
<evidence type="ECO:0000259" key="1">
    <source>
        <dbReference type="PROSITE" id="PS50878"/>
    </source>
</evidence>